<dbReference type="RefSeq" id="WP_166584605.1">
    <property type="nucleotide sequence ID" value="NZ_WWEO01000038.1"/>
</dbReference>
<comment type="caution">
    <text evidence="7">The sequence shown here is derived from an EMBL/GenBank/DDBJ whole genome shotgun (WGS) entry which is preliminary data.</text>
</comment>
<name>A0A965ZF25_9SPHI</name>
<keyword evidence="2 5" id="KW-0812">Transmembrane</keyword>
<feature type="transmembrane region" description="Helical" evidence="5">
    <location>
        <begin position="40"/>
        <end position="62"/>
    </location>
</feature>
<reference evidence="7" key="2">
    <citation type="submission" date="2020-10" db="EMBL/GenBank/DDBJ databases">
        <title>Mucilaginibacter sp. nov., isolated from soil.</title>
        <authorList>
            <person name="Jeon C.O."/>
        </authorList>
    </citation>
    <scope>NUCLEOTIDE SEQUENCE</scope>
    <source>
        <strain evidence="7">R11</strain>
    </source>
</reference>
<evidence type="ECO:0000256" key="5">
    <source>
        <dbReference type="SAM" id="Phobius"/>
    </source>
</evidence>
<evidence type="ECO:0000313" key="8">
    <source>
        <dbReference type="Proteomes" id="UP000638732"/>
    </source>
</evidence>
<keyword evidence="8" id="KW-1185">Reference proteome</keyword>
<protein>
    <recommendedName>
        <fullName evidence="6">Methylamine utilisation protein MauE domain-containing protein</fullName>
    </recommendedName>
</protein>
<dbReference type="InterPro" id="IPR009908">
    <property type="entry name" value="Methylamine_util_MauE"/>
</dbReference>
<dbReference type="GO" id="GO:0016020">
    <property type="term" value="C:membrane"/>
    <property type="evidence" value="ECO:0007669"/>
    <property type="project" value="UniProtKB-SubCell"/>
</dbReference>
<dbReference type="Pfam" id="PF07291">
    <property type="entry name" value="MauE"/>
    <property type="match status" value="1"/>
</dbReference>
<evidence type="ECO:0000259" key="6">
    <source>
        <dbReference type="Pfam" id="PF07291"/>
    </source>
</evidence>
<dbReference type="AlphaFoldDB" id="A0A965ZF25"/>
<dbReference type="GO" id="GO:0030416">
    <property type="term" value="P:methylamine metabolic process"/>
    <property type="evidence" value="ECO:0007669"/>
    <property type="project" value="InterPro"/>
</dbReference>
<reference evidence="7" key="1">
    <citation type="submission" date="2020-01" db="EMBL/GenBank/DDBJ databases">
        <authorList>
            <person name="Seo Y.L."/>
        </authorList>
    </citation>
    <scope>NUCLEOTIDE SEQUENCE</scope>
    <source>
        <strain evidence="7">R11</strain>
    </source>
</reference>
<dbReference type="Proteomes" id="UP000638732">
    <property type="component" value="Unassembled WGS sequence"/>
</dbReference>
<keyword evidence="3 5" id="KW-1133">Transmembrane helix</keyword>
<feature type="transmembrane region" description="Helical" evidence="5">
    <location>
        <begin position="115"/>
        <end position="133"/>
    </location>
</feature>
<dbReference type="EMBL" id="WWEO01000038">
    <property type="protein sequence ID" value="NCD68582.1"/>
    <property type="molecule type" value="Genomic_DNA"/>
</dbReference>
<feature type="domain" description="Methylamine utilisation protein MauE" evidence="6">
    <location>
        <begin position="4"/>
        <end position="132"/>
    </location>
</feature>
<evidence type="ECO:0000256" key="2">
    <source>
        <dbReference type="ARBA" id="ARBA00022692"/>
    </source>
</evidence>
<feature type="transmembrane region" description="Helical" evidence="5">
    <location>
        <begin position="74"/>
        <end position="95"/>
    </location>
</feature>
<gene>
    <name evidence="7" type="ORF">GSY63_04355</name>
</gene>
<sequence length="147" mass="16613">MKKNILKELCAAFIVLLFTYTALSKLLDMNRFVSTMRVSPFPYINIFAPVLGWIIPVIELLIAGFMITSKYQRTGFIGSIILLCLFEIYIGSLLISGLHLPCSCGGVISKLSWKQHLIFNLFFIVISIIPLILDNYKNRSFGITETT</sequence>
<organism evidence="7 8">
    <name type="scientific">Mucilaginibacter agri</name>
    <dbReference type="NCBI Taxonomy" id="2695265"/>
    <lineage>
        <taxon>Bacteria</taxon>
        <taxon>Pseudomonadati</taxon>
        <taxon>Bacteroidota</taxon>
        <taxon>Sphingobacteriia</taxon>
        <taxon>Sphingobacteriales</taxon>
        <taxon>Sphingobacteriaceae</taxon>
        <taxon>Mucilaginibacter</taxon>
    </lineage>
</organism>
<proteinExistence type="predicted"/>
<accession>A0A965ZF25</accession>
<keyword evidence="4 5" id="KW-0472">Membrane</keyword>
<evidence type="ECO:0000256" key="1">
    <source>
        <dbReference type="ARBA" id="ARBA00004141"/>
    </source>
</evidence>
<evidence type="ECO:0000256" key="4">
    <source>
        <dbReference type="ARBA" id="ARBA00023136"/>
    </source>
</evidence>
<evidence type="ECO:0000256" key="3">
    <source>
        <dbReference type="ARBA" id="ARBA00022989"/>
    </source>
</evidence>
<evidence type="ECO:0000313" key="7">
    <source>
        <dbReference type="EMBL" id="NCD68582.1"/>
    </source>
</evidence>
<comment type="subcellular location">
    <subcellularLocation>
        <location evidence="1">Membrane</location>
        <topology evidence="1">Multi-pass membrane protein</topology>
    </subcellularLocation>
</comment>